<gene>
    <name evidence="2" type="ORF">OLC1_LOCUS16692</name>
</gene>
<dbReference type="InterPro" id="IPR022228">
    <property type="entry name" value="DUF3755"/>
</dbReference>
<dbReference type="PANTHER" id="PTHR14000">
    <property type="entry name" value="FINGER CCCH DOMAIN PROTEIN, PUTATIVE (DUF3755)-RELATED"/>
    <property type="match status" value="1"/>
</dbReference>
<evidence type="ECO:0000313" key="2">
    <source>
        <dbReference type="EMBL" id="CAI9108640.1"/>
    </source>
</evidence>
<accession>A0AAV1DNQ7</accession>
<keyword evidence="3" id="KW-1185">Reference proteome</keyword>
<feature type="region of interest" description="Disordered" evidence="1">
    <location>
        <begin position="31"/>
        <end position="81"/>
    </location>
</feature>
<reference evidence="2" key="1">
    <citation type="submission" date="2023-03" db="EMBL/GenBank/DDBJ databases">
        <authorList>
            <person name="Julca I."/>
        </authorList>
    </citation>
    <scope>NUCLEOTIDE SEQUENCE</scope>
</reference>
<dbReference type="InterPro" id="IPR001005">
    <property type="entry name" value="SANT/Myb"/>
</dbReference>
<feature type="compositionally biased region" description="Low complexity" evidence="1">
    <location>
        <begin position="60"/>
        <end position="80"/>
    </location>
</feature>
<dbReference type="Pfam" id="PF12579">
    <property type="entry name" value="DUF3755"/>
    <property type="match status" value="1"/>
</dbReference>
<dbReference type="SUPFAM" id="SSF46689">
    <property type="entry name" value="Homeodomain-like"/>
    <property type="match status" value="1"/>
</dbReference>
<organism evidence="2 3">
    <name type="scientific">Oldenlandia corymbosa var. corymbosa</name>
    <dbReference type="NCBI Taxonomy" id="529605"/>
    <lineage>
        <taxon>Eukaryota</taxon>
        <taxon>Viridiplantae</taxon>
        <taxon>Streptophyta</taxon>
        <taxon>Embryophyta</taxon>
        <taxon>Tracheophyta</taxon>
        <taxon>Spermatophyta</taxon>
        <taxon>Magnoliopsida</taxon>
        <taxon>eudicotyledons</taxon>
        <taxon>Gunneridae</taxon>
        <taxon>Pentapetalae</taxon>
        <taxon>asterids</taxon>
        <taxon>lamiids</taxon>
        <taxon>Gentianales</taxon>
        <taxon>Rubiaceae</taxon>
        <taxon>Rubioideae</taxon>
        <taxon>Spermacoceae</taxon>
        <taxon>Hedyotis-Oldenlandia complex</taxon>
        <taxon>Oldenlandia</taxon>
    </lineage>
</organism>
<dbReference type="InterPro" id="IPR009057">
    <property type="entry name" value="Homeodomain-like_sf"/>
</dbReference>
<dbReference type="Proteomes" id="UP001161247">
    <property type="component" value="Chromosome 6"/>
</dbReference>
<name>A0AAV1DNQ7_OLDCO</name>
<dbReference type="AlphaFoldDB" id="A0AAV1DNQ7"/>
<dbReference type="Gene3D" id="1.10.10.60">
    <property type="entry name" value="Homeodomain-like"/>
    <property type="match status" value="1"/>
</dbReference>
<proteinExistence type="predicted"/>
<sequence length="329" mass="36989">MANNSSSMMKHNQEPGFPVQQMSYQLNNNHHHQQQFNHHHHHQQQGGGGGGDVSGGGGSMSSPSIQQIQPPSSSSSSVVGYDGKGLVPGVLESSSEATATRFQPSLHGVSMDWTPEEQAILDEGLVQYANETNVVRYAKIAVSLKNKTVRDVALRYKWMMKNPTKRRKEDLNLSRKNKERKEKVTNNSATPSKAVMQPAIDDFTQELLRQNVQTFEQIHANLASFQIQNNIGLFCQARDNISQVLKRYATSFHDSICCCFIWKSTEAYNYYTMLYHCFMLSCAHFVFQHAVLSNEVSISICMNTAHCFMSSNLTGWADAFSIFLMTNYI</sequence>
<feature type="region of interest" description="Disordered" evidence="1">
    <location>
        <begin position="165"/>
        <end position="191"/>
    </location>
</feature>
<dbReference type="CDD" id="cd00167">
    <property type="entry name" value="SANT"/>
    <property type="match status" value="1"/>
</dbReference>
<evidence type="ECO:0000313" key="3">
    <source>
        <dbReference type="Proteomes" id="UP001161247"/>
    </source>
</evidence>
<dbReference type="EMBL" id="OX459123">
    <property type="protein sequence ID" value="CAI9108640.1"/>
    <property type="molecule type" value="Genomic_DNA"/>
</dbReference>
<feature type="compositionally biased region" description="Basic residues" evidence="1">
    <location>
        <begin position="31"/>
        <end position="43"/>
    </location>
</feature>
<dbReference type="PANTHER" id="PTHR14000:SF45">
    <property type="entry name" value="FINGER CCCH DOMAIN PROTEIN, PUTATIVE (DUF3755)-RELATED"/>
    <property type="match status" value="1"/>
</dbReference>
<feature type="compositionally biased region" description="Gly residues" evidence="1">
    <location>
        <begin position="45"/>
        <end position="59"/>
    </location>
</feature>
<protein>
    <submittedName>
        <fullName evidence="2">OLC1v1008299C2</fullName>
    </submittedName>
</protein>
<evidence type="ECO:0000256" key="1">
    <source>
        <dbReference type="SAM" id="MobiDB-lite"/>
    </source>
</evidence>